<evidence type="ECO:0000313" key="3">
    <source>
        <dbReference type="Proteomes" id="UP001218218"/>
    </source>
</evidence>
<dbReference type="EMBL" id="JARIHO010000063">
    <property type="protein sequence ID" value="KAJ7315164.1"/>
    <property type="molecule type" value="Genomic_DNA"/>
</dbReference>
<proteinExistence type="predicted"/>
<feature type="region of interest" description="Disordered" evidence="1">
    <location>
        <begin position="17"/>
        <end position="58"/>
    </location>
</feature>
<protein>
    <submittedName>
        <fullName evidence="2">Uncharacterized protein</fullName>
    </submittedName>
</protein>
<gene>
    <name evidence="2" type="ORF">DFH08DRAFT_820763</name>
</gene>
<evidence type="ECO:0000256" key="1">
    <source>
        <dbReference type="SAM" id="MobiDB-lite"/>
    </source>
</evidence>
<organism evidence="2 3">
    <name type="scientific">Mycena albidolilacea</name>
    <dbReference type="NCBI Taxonomy" id="1033008"/>
    <lineage>
        <taxon>Eukaryota</taxon>
        <taxon>Fungi</taxon>
        <taxon>Dikarya</taxon>
        <taxon>Basidiomycota</taxon>
        <taxon>Agaricomycotina</taxon>
        <taxon>Agaricomycetes</taxon>
        <taxon>Agaricomycetidae</taxon>
        <taxon>Agaricales</taxon>
        <taxon>Marasmiineae</taxon>
        <taxon>Mycenaceae</taxon>
        <taxon>Mycena</taxon>
    </lineage>
</organism>
<keyword evidence="3" id="KW-1185">Reference proteome</keyword>
<accession>A0AAD6ZBB0</accession>
<dbReference type="Proteomes" id="UP001218218">
    <property type="component" value="Unassembled WGS sequence"/>
</dbReference>
<dbReference type="AlphaFoldDB" id="A0AAD6ZBB0"/>
<comment type="caution">
    <text evidence="2">The sequence shown here is derived from an EMBL/GenBank/DDBJ whole genome shotgun (WGS) entry which is preliminary data.</text>
</comment>
<name>A0AAD6ZBB0_9AGAR</name>
<evidence type="ECO:0000313" key="2">
    <source>
        <dbReference type="EMBL" id="KAJ7315164.1"/>
    </source>
</evidence>
<feature type="compositionally biased region" description="Acidic residues" evidence="1">
    <location>
        <begin position="38"/>
        <end position="48"/>
    </location>
</feature>
<reference evidence="2" key="1">
    <citation type="submission" date="2023-03" db="EMBL/GenBank/DDBJ databases">
        <title>Massive genome expansion in bonnet fungi (Mycena s.s.) driven by repeated elements and novel gene families across ecological guilds.</title>
        <authorList>
            <consortium name="Lawrence Berkeley National Laboratory"/>
            <person name="Harder C.B."/>
            <person name="Miyauchi S."/>
            <person name="Viragh M."/>
            <person name="Kuo A."/>
            <person name="Thoen E."/>
            <person name="Andreopoulos B."/>
            <person name="Lu D."/>
            <person name="Skrede I."/>
            <person name="Drula E."/>
            <person name="Henrissat B."/>
            <person name="Morin E."/>
            <person name="Kohler A."/>
            <person name="Barry K."/>
            <person name="LaButti K."/>
            <person name="Morin E."/>
            <person name="Salamov A."/>
            <person name="Lipzen A."/>
            <person name="Mereny Z."/>
            <person name="Hegedus B."/>
            <person name="Baldrian P."/>
            <person name="Stursova M."/>
            <person name="Weitz H."/>
            <person name="Taylor A."/>
            <person name="Grigoriev I.V."/>
            <person name="Nagy L.G."/>
            <person name="Martin F."/>
            <person name="Kauserud H."/>
        </authorList>
    </citation>
    <scope>NUCLEOTIDE SEQUENCE</scope>
    <source>
        <strain evidence="2">CBHHK002</strain>
    </source>
</reference>
<sequence>MDTREEEDLNLEEEYLQDIAKPKGKGKARGGPFPVASADDEGKDEDETPNGHITPWAVGPGALSSAHLKEARAARAVYHATLEDIARRAGKKMSTVFKAIGDYPKSVRETNSWNAYQMKYRIEHPRPLKMTPEESQACEKA</sequence>